<dbReference type="AlphaFoldDB" id="A0A3P3Y123"/>
<comment type="cofactor">
    <cofactor evidence="1">
        <name>Zn(2+)</name>
        <dbReference type="ChEBI" id="CHEBI:29105"/>
    </cofactor>
</comment>
<evidence type="ECO:0000256" key="8">
    <source>
        <dbReference type="ARBA" id="ARBA00022833"/>
    </source>
</evidence>
<reference evidence="11 12" key="1">
    <citation type="submission" date="2018-03" db="EMBL/GenBank/DDBJ databases">
        <authorList>
            <person name="Fogelqvist J."/>
        </authorList>
    </citation>
    <scope>NUCLEOTIDE SEQUENCE [LARGE SCALE GENOMIC DNA]</scope>
</reference>
<evidence type="ECO:0000256" key="1">
    <source>
        <dbReference type="ARBA" id="ARBA00001947"/>
    </source>
</evidence>
<dbReference type="InterPro" id="IPR036866">
    <property type="entry name" value="RibonucZ/Hydroxyglut_hydro"/>
</dbReference>
<dbReference type="SMART" id="SM00849">
    <property type="entry name" value="Lactamase_B"/>
    <property type="match status" value="1"/>
</dbReference>
<dbReference type="GO" id="GO:0005634">
    <property type="term" value="C:nucleus"/>
    <property type="evidence" value="ECO:0007669"/>
    <property type="project" value="TreeGrafter"/>
</dbReference>
<dbReference type="PANTHER" id="PTHR46018:SF2">
    <property type="entry name" value="ZINC PHOSPHODIESTERASE ELAC PROTEIN 1"/>
    <property type="match status" value="1"/>
</dbReference>
<dbReference type="CDD" id="cd07717">
    <property type="entry name" value="RNaseZ_ZiPD-like_MBL-fold"/>
    <property type="match status" value="1"/>
</dbReference>
<dbReference type="FunFam" id="3.60.15.10:FF:000002">
    <property type="entry name" value="Ribonuclease Z"/>
    <property type="match status" value="1"/>
</dbReference>
<dbReference type="Proteomes" id="UP000290189">
    <property type="component" value="Unassembled WGS sequence"/>
</dbReference>
<dbReference type="PANTHER" id="PTHR46018">
    <property type="entry name" value="ZINC PHOSPHODIESTERASE ELAC PROTEIN 1"/>
    <property type="match status" value="1"/>
</dbReference>
<dbReference type="HAMAP" id="MF_01818">
    <property type="entry name" value="RNase_Z_BN"/>
    <property type="match status" value="1"/>
</dbReference>
<dbReference type="GO" id="GO:0042802">
    <property type="term" value="F:identical protein binding"/>
    <property type="evidence" value="ECO:0007669"/>
    <property type="project" value="UniProtKB-ARBA"/>
</dbReference>
<evidence type="ECO:0000256" key="7">
    <source>
        <dbReference type="ARBA" id="ARBA00022801"/>
    </source>
</evidence>
<keyword evidence="3" id="KW-0819">tRNA processing</keyword>
<proteinExistence type="inferred from homology"/>
<keyword evidence="8" id="KW-0862">Zinc</keyword>
<keyword evidence="4" id="KW-0540">Nuclease</keyword>
<keyword evidence="6" id="KW-0255">Endonuclease</keyword>
<evidence type="ECO:0000256" key="6">
    <source>
        <dbReference type="ARBA" id="ARBA00022759"/>
    </source>
</evidence>
<dbReference type="Pfam" id="PF12706">
    <property type="entry name" value="Lactamase_B_2"/>
    <property type="match status" value="1"/>
</dbReference>
<dbReference type="InterPro" id="IPR013471">
    <property type="entry name" value="RNase_Z/BN"/>
</dbReference>
<accession>A0A3P3Y123</accession>
<dbReference type="SUPFAM" id="SSF56281">
    <property type="entry name" value="Metallo-hydrolase/oxidoreductase"/>
    <property type="match status" value="1"/>
</dbReference>
<feature type="domain" description="Metallo-beta-lactamase" evidence="10">
    <location>
        <begin position="89"/>
        <end position="328"/>
    </location>
</feature>
<dbReference type="NCBIfam" id="NF000801">
    <property type="entry name" value="PRK00055.1-3"/>
    <property type="match status" value="1"/>
</dbReference>
<evidence type="ECO:0000313" key="11">
    <source>
        <dbReference type="EMBL" id="SPQ93802.1"/>
    </source>
</evidence>
<dbReference type="Gene3D" id="3.60.15.10">
    <property type="entry name" value="Ribonuclease Z/Hydroxyacylglutathione hydrolase-like"/>
    <property type="match status" value="1"/>
</dbReference>
<dbReference type="GO" id="GO:0042781">
    <property type="term" value="F:3'-tRNA processing endoribonuclease activity"/>
    <property type="evidence" value="ECO:0007669"/>
    <property type="project" value="TreeGrafter"/>
</dbReference>
<evidence type="ECO:0000256" key="3">
    <source>
        <dbReference type="ARBA" id="ARBA00022694"/>
    </source>
</evidence>
<evidence type="ECO:0000259" key="10">
    <source>
        <dbReference type="SMART" id="SM00849"/>
    </source>
</evidence>
<gene>
    <name evidence="11" type="ORF">PLBR_LOCUS1017</name>
</gene>
<dbReference type="InterPro" id="IPR001279">
    <property type="entry name" value="Metallo-B-lactamas"/>
</dbReference>
<keyword evidence="5" id="KW-0479">Metal-binding</keyword>
<geneLocation type="mitochondrion" evidence="11"/>
<dbReference type="EMBL" id="OVEO01000002">
    <property type="protein sequence ID" value="SPQ93802.1"/>
    <property type="molecule type" value="Genomic_DNA"/>
</dbReference>
<evidence type="ECO:0000256" key="4">
    <source>
        <dbReference type="ARBA" id="ARBA00022722"/>
    </source>
</evidence>
<evidence type="ECO:0000313" key="12">
    <source>
        <dbReference type="Proteomes" id="UP000290189"/>
    </source>
</evidence>
<name>A0A3P3Y123_PLABS</name>
<dbReference type="GO" id="GO:0046872">
    <property type="term" value="F:metal ion binding"/>
    <property type="evidence" value="ECO:0007669"/>
    <property type="project" value="UniProtKB-KW"/>
</dbReference>
<evidence type="ECO:0000256" key="9">
    <source>
        <dbReference type="SAM" id="MobiDB-lite"/>
    </source>
</evidence>
<keyword evidence="11" id="KW-0496">Mitochondrion</keyword>
<organism evidence="11 12">
    <name type="scientific">Plasmodiophora brassicae</name>
    <name type="common">Clubroot disease agent</name>
    <dbReference type="NCBI Taxonomy" id="37360"/>
    <lineage>
        <taxon>Eukaryota</taxon>
        <taxon>Sar</taxon>
        <taxon>Rhizaria</taxon>
        <taxon>Endomyxa</taxon>
        <taxon>Phytomyxea</taxon>
        <taxon>Plasmodiophorida</taxon>
        <taxon>Plasmodiophoridae</taxon>
        <taxon>Plasmodiophora</taxon>
    </lineage>
</organism>
<protein>
    <recommendedName>
        <fullName evidence="10">Metallo-beta-lactamase domain-containing protein</fullName>
    </recommendedName>
</protein>
<sequence length="426" mass="46377">MLVSGCRHVARRCGRLLATLSSSTAREDLIRKMSDDLGADADVSMAYMCKPEDDVSEEPPAPAPGGVPDADMSITFLGTSAGGPSSIRNSSSLVVSTAATSWMFDCGEGTQHRMFRCSAPRMRPSAIDRIFITHMHADHVLGLPGILLYISTSQTVRTTPLHIYGPLGLRAYIRNTLQSVCTNLQIPYYVHEIKVDRANPDKPIRVLNDGRFEVHAAPIRHSIDCFGYVITEVDRAGELDAERLRADGVEPGPIYRLLKGGDSVTLPDGRTINGSDYVNGVIPGRKIVILGDTFNADNLLEKAQGADVVVHEATAPDQDAAQAVRRGHSTPSMAARFARQAKARLLILNHVSPKTTDEGVARLHGDMPYVNLRDQAVRTMKSDNVIVAFDYLRVCVNRRPTVPKVPSADVSRSPPADRPVQSEPQL</sequence>
<keyword evidence="7" id="KW-0378">Hydrolase</keyword>
<comment type="subunit">
    <text evidence="2">Homodimer.</text>
</comment>
<evidence type="ECO:0000256" key="2">
    <source>
        <dbReference type="ARBA" id="ARBA00011738"/>
    </source>
</evidence>
<evidence type="ECO:0000256" key="5">
    <source>
        <dbReference type="ARBA" id="ARBA00022723"/>
    </source>
</evidence>
<feature type="region of interest" description="Disordered" evidence="9">
    <location>
        <begin position="402"/>
        <end position="426"/>
    </location>
</feature>